<dbReference type="GeneID" id="5969351"/>
<dbReference type="HOGENOM" id="CLU_1896963_0_0_1"/>
<evidence type="ECO:0000256" key="1">
    <source>
        <dbReference type="SAM" id="MobiDB-lite"/>
    </source>
</evidence>
<dbReference type="VEuPathDB" id="FungiDB:JI435_018770"/>
<feature type="region of interest" description="Disordered" evidence="1">
    <location>
        <begin position="93"/>
        <end position="115"/>
    </location>
</feature>
<dbReference type="EMBL" id="CH445327">
    <property type="protein sequence ID" value="EAT90089.1"/>
    <property type="molecule type" value="Genomic_DNA"/>
</dbReference>
<evidence type="ECO:0000313" key="3">
    <source>
        <dbReference type="Proteomes" id="UP000001055"/>
    </source>
</evidence>
<gene>
    <name evidence="2" type="ORF">SNOG_01877</name>
</gene>
<feature type="compositionally biased region" description="Basic and acidic residues" evidence="1">
    <location>
        <begin position="17"/>
        <end position="28"/>
    </location>
</feature>
<dbReference type="KEGG" id="pno:SNOG_01877"/>
<protein>
    <submittedName>
        <fullName evidence="2">Uncharacterized protein</fullName>
    </submittedName>
</protein>
<feature type="region of interest" description="Disordered" evidence="1">
    <location>
        <begin position="1"/>
        <end position="81"/>
    </location>
</feature>
<dbReference type="AlphaFoldDB" id="Q0V287"/>
<dbReference type="RefSeq" id="XP_001792501.1">
    <property type="nucleotide sequence ID" value="XM_001792449.1"/>
</dbReference>
<proteinExistence type="predicted"/>
<sequence length="134" mass="15107">MAFKLEPGIEYLTHNRKGSDPYDMRGMEDDPEAREFYASMPSPGTPNYYEPDFELTGDEEHNEEHTNDASTHHEFDPTEDGDIAAYEYYETMDSPGSLNINPVTPPPGDEGEEEEAMVDHVEVAKTLEDTSATR</sequence>
<dbReference type="InParanoid" id="Q0V287"/>
<accession>Q0V287</accession>
<feature type="compositionally biased region" description="Basic and acidic residues" evidence="1">
    <location>
        <begin position="58"/>
        <end position="76"/>
    </location>
</feature>
<reference evidence="3" key="1">
    <citation type="journal article" date="2007" name="Plant Cell">
        <title>Dothideomycete-plant interactions illuminated by genome sequencing and EST analysis of the wheat pathogen Stagonospora nodorum.</title>
        <authorList>
            <person name="Hane J.K."/>
            <person name="Lowe R.G."/>
            <person name="Solomon P.S."/>
            <person name="Tan K.C."/>
            <person name="Schoch C.L."/>
            <person name="Spatafora J.W."/>
            <person name="Crous P.W."/>
            <person name="Kodira C."/>
            <person name="Birren B.W."/>
            <person name="Galagan J.E."/>
            <person name="Torriani S.F."/>
            <person name="McDonald B.A."/>
            <person name="Oliver R.P."/>
        </authorList>
    </citation>
    <scope>NUCLEOTIDE SEQUENCE [LARGE SCALE GENOMIC DNA]</scope>
    <source>
        <strain evidence="3">SN15 / ATCC MYA-4574 / FGSC 10173</strain>
    </source>
</reference>
<name>Q0V287_PHANO</name>
<organism evidence="2 3">
    <name type="scientific">Phaeosphaeria nodorum (strain SN15 / ATCC MYA-4574 / FGSC 10173)</name>
    <name type="common">Glume blotch fungus</name>
    <name type="synonym">Parastagonospora nodorum</name>
    <dbReference type="NCBI Taxonomy" id="321614"/>
    <lineage>
        <taxon>Eukaryota</taxon>
        <taxon>Fungi</taxon>
        <taxon>Dikarya</taxon>
        <taxon>Ascomycota</taxon>
        <taxon>Pezizomycotina</taxon>
        <taxon>Dothideomycetes</taxon>
        <taxon>Pleosporomycetidae</taxon>
        <taxon>Pleosporales</taxon>
        <taxon>Pleosporineae</taxon>
        <taxon>Phaeosphaeriaceae</taxon>
        <taxon>Parastagonospora</taxon>
    </lineage>
</organism>
<evidence type="ECO:0000313" key="2">
    <source>
        <dbReference type="EMBL" id="EAT90089.1"/>
    </source>
</evidence>
<dbReference type="Proteomes" id="UP000001055">
    <property type="component" value="Unassembled WGS sequence"/>
</dbReference>